<dbReference type="InterPro" id="IPR024079">
    <property type="entry name" value="MetalloPept_cat_dom_sf"/>
</dbReference>
<organism evidence="5 6">
    <name type="scientific">Prosthecobacter fluviatilis</name>
    <dbReference type="NCBI Taxonomy" id="445931"/>
    <lineage>
        <taxon>Bacteria</taxon>
        <taxon>Pseudomonadati</taxon>
        <taxon>Verrucomicrobiota</taxon>
        <taxon>Verrucomicrobiia</taxon>
        <taxon>Verrucomicrobiales</taxon>
        <taxon>Verrucomicrobiaceae</taxon>
        <taxon>Prosthecobacter</taxon>
    </lineage>
</organism>
<comment type="caution">
    <text evidence="5">The sequence shown here is derived from an EMBL/GenBank/DDBJ whole genome shotgun (WGS) entry which is preliminary data.</text>
</comment>
<name>A0ABW0KR33_9BACT</name>
<feature type="signal peptide" evidence="2">
    <location>
        <begin position="1"/>
        <end position="25"/>
    </location>
</feature>
<keyword evidence="6" id="KW-1185">Reference proteome</keyword>
<evidence type="ECO:0000259" key="3">
    <source>
        <dbReference type="Pfam" id="PF16313"/>
    </source>
</evidence>
<feature type="compositionally biased region" description="Pro residues" evidence="1">
    <location>
        <begin position="76"/>
        <end position="97"/>
    </location>
</feature>
<dbReference type="Proteomes" id="UP001596052">
    <property type="component" value="Unassembled WGS sequence"/>
</dbReference>
<accession>A0ABW0KR33</accession>
<evidence type="ECO:0000313" key="5">
    <source>
        <dbReference type="EMBL" id="MFC5455874.1"/>
    </source>
</evidence>
<keyword evidence="5" id="KW-0645">Protease</keyword>
<dbReference type="InterPro" id="IPR033413">
    <property type="entry name" value="DUF5117"/>
</dbReference>
<dbReference type="InterPro" id="IPR034032">
    <property type="entry name" value="Zn_MMP-like_bac"/>
</dbReference>
<dbReference type="GO" id="GO:0008237">
    <property type="term" value="F:metallopeptidase activity"/>
    <property type="evidence" value="ECO:0007669"/>
    <property type="project" value="UniProtKB-KW"/>
</dbReference>
<feature type="domain" description="DUF5117" evidence="4">
    <location>
        <begin position="197"/>
        <end position="365"/>
    </location>
</feature>
<keyword evidence="5" id="KW-0482">Metalloprotease</keyword>
<protein>
    <submittedName>
        <fullName evidence="5">Zinc-dependent metalloprotease</fullName>
    </submittedName>
</protein>
<dbReference type="InterPro" id="IPR032534">
    <property type="entry name" value="EcxA_zinc-bd"/>
</dbReference>
<proteinExistence type="predicted"/>
<evidence type="ECO:0000313" key="6">
    <source>
        <dbReference type="Proteomes" id="UP001596052"/>
    </source>
</evidence>
<dbReference type="PANTHER" id="PTHR38478">
    <property type="entry name" value="PEPTIDASE M1A AND M12B"/>
    <property type="match status" value="1"/>
</dbReference>
<dbReference type="PANTHER" id="PTHR38478:SF1">
    <property type="entry name" value="ZINC DEPENDENT METALLOPROTEASE DOMAIN LIPOPROTEIN"/>
    <property type="match status" value="1"/>
</dbReference>
<feature type="domain" description="EcxA zinc-binding" evidence="3">
    <location>
        <begin position="525"/>
        <end position="845"/>
    </location>
</feature>
<dbReference type="Pfam" id="PF17148">
    <property type="entry name" value="DUF5117"/>
    <property type="match status" value="1"/>
</dbReference>
<gene>
    <name evidence="5" type="ORF">ACFQDI_13500</name>
</gene>
<dbReference type="Gene3D" id="3.40.390.10">
    <property type="entry name" value="Collagenase (Catalytic Domain)"/>
    <property type="match status" value="1"/>
</dbReference>
<dbReference type="CDD" id="cd04276">
    <property type="entry name" value="ZnMc_MMP_like_2"/>
    <property type="match status" value="1"/>
</dbReference>
<sequence length="917" mass="101853">MLLPRRFLIACPALLLSLCELPAAAEGKPEPKPAPKPAPAKPEPAKPEPKPEPQRDPKPEPKPDPAKPEPAKPEPAKPAPTPPAQPSAPAQTPPAPAAPQTTSLTKSSTDADNKPKRKSVAEFTKTFKRIDGLFRTYLDFEHGSPWLYVQKSQLGPEFIYFNHSVDGPVASGHNRGRYGDSLVFTLRKIFDRIELIEQNTKLYFDPQNALAKADKANTSSAILNSETIAAEDEEGYLIPCTNLFLRESLAQVKFSHSGGDKAVLGRLSETKSKILRINGYPKNTAVTTEYVFENPTPTWETEADVANARYITVKVQHTLIAMPESDYKPRLDDPRIGYFTHQITDMTSTDVAPYRDVIHRWRLVKQKPGTALSEPVEPIVFWIENTTPVEFRDTIRTAVLKWNEAFETAGFKDAVVVKQQPDDAKWSADDIEHNVLRWTSSVAPPFGGYGPSFANPRTGEILGADIMLEYSFITKRLLTKKLFADLGTEAGTKAFDPAACDACGSARNGLQFGQTMLRLQKSDRVEMDRLIKESLYYLCLHEVGHTLGLNHNFRGSQLHSLKDIHNAEITEKTGLTGSVMDYPPVNIAPKGVKQGQYFTTKPGPYDHWVINYGYSEALEDPVEEAKRLEEIAANSHKPELAFANDADDMRAPGKAIDPRAMLYDMSSDAISYGEQRCEIVRTEIGNIMKDVSDPGKSWQEVSQAFASLTKEASSSLNAISRYVGGVYVERAVQGQAPGTVPFKPVEADKQRQALAALAKHAFAPDALAGPPELYAHLQLQRRGFDHRDEGEDPKLHERVFQIQRSLLDQLLHARTLQRIEDTTLYGNQLSLDEVMNTLTTAICTGDDPAKPVSIARQNLQLDYINRLLNIAHNGGYYHAVQSVALLQLERIKGLTFANSPAHQLAIKYRIRRGLDEK</sequence>
<dbReference type="RefSeq" id="WP_377167393.1">
    <property type="nucleotide sequence ID" value="NZ_JBHSMQ010000004.1"/>
</dbReference>
<feature type="compositionally biased region" description="Basic and acidic residues" evidence="1">
    <location>
        <begin position="43"/>
        <end position="75"/>
    </location>
</feature>
<dbReference type="SUPFAM" id="SSF55486">
    <property type="entry name" value="Metalloproteases ('zincins'), catalytic domain"/>
    <property type="match status" value="1"/>
</dbReference>
<keyword evidence="5" id="KW-0378">Hydrolase</keyword>
<dbReference type="Pfam" id="PF16313">
    <property type="entry name" value="DUF4953"/>
    <property type="match status" value="1"/>
</dbReference>
<evidence type="ECO:0000256" key="1">
    <source>
        <dbReference type="SAM" id="MobiDB-lite"/>
    </source>
</evidence>
<feature type="chain" id="PRO_5045220657" evidence="2">
    <location>
        <begin position="26"/>
        <end position="917"/>
    </location>
</feature>
<feature type="region of interest" description="Disordered" evidence="1">
    <location>
        <begin position="25"/>
        <end position="118"/>
    </location>
</feature>
<dbReference type="EMBL" id="JBHSMQ010000004">
    <property type="protein sequence ID" value="MFC5455874.1"/>
    <property type="molecule type" value="Genomic_DNA"/>
</dbReference>
<evidence type="ECO:0000259" key="4">
    <source>
        <dbReference type="Pfam" id="PF17148"/>
    </source>
</evidence>
<reference evidence="6" key="1">
    <citation type="journal article" date="2019" name="Int. J. Syst. Evol. Microbiol.">
        <title>The Global Catalogue of Microorganisms (GCM) 10K type strain sequencing project: providing services to taxonomists for standard genome sequencing and annotation.</title>
        <authorList>
            <consortium name="The Broad Institute Genomics Platform"/>
            <consortium name="The Broad Institute Genome Sequencing Center for Infectious Disease"/>
            <person name="Wu L."/>
            <person name="Ma J."/>
        </authorList>
    </citation>
    <scope>NUCLEOTIDE SEQUENCE [LARGE SCALE GENOMIC DNA]</scope>
    <source>
        <strain evidence="6">CGMCC 4.1469</strain>
    </source>
</reference>
<keyword evidence="2" id="KW-0732">Signal</keyword>
<evidence type="ECO:0000256" key="2">
    <source>
        <dbReference type="SAM" id="SignalP"/>
    </source>
</evidence>